<protein>
    <recommendedName>
        <fullName evidence="2">histidine kinase</fullName>
        <ecNumber evidence="2">2.7.13.3</ecNumber>
    </recommendedName>
</protein>
<dbReference type="PRINTS" id="PR00344">
    <property type="entry name" value="BCTRLSENSOR"/>
</dbReference>
<evidence type="ECO:0000313" key="13">
    <source>
        <dbReference type="Proteomes" id="UP000265489"/>
    </source>
</evidence>
<dbReference type="InterPro" id="IPR004358">
    <property type="entry name" value="Sig_transdc_His_kin-like_C"/>
</dbReference>
<keyword evidence="5" id="KW-0418">Kinase</keyword>
<feature type="domain" description="Response regulatory" evidence="10">
    <location>
        <begin position="911"/>
        <end position="1023"/>
    </location>
</feature>
<dbReference type="RefSeq" id="WP_118325149.1">
    <property type="nucleotide sequence ID" value="NZ_QRYH01000006.1"/>
</dbReference>
<comment type="caution">
    <text evidence="12">The sequence shown here is derived from an EMBL/GenBank/DDBJ whole genome shotgun (WGS) entry which is preliminary data.</text>
</comment>
<dbReference type="GO" id="GO:0000155">
    <property type="term" value="F:phosphorelay sensor kinase activity"/>
    <property type="evidence" value="ECO:0007669"/>
    <property type="project" value="InterPro"/>
</dbReference>
<dbReference type="Gene3D" id="3.30.565.10">
    <property type="entry name" value="Histidine kinase-like ATPase, C-terminal domain"/>
    <property type="match status" value="1"/>
</dbReference>
<dbReference type="SUPFAM" id="SSF55874">
    <property type="entry name" value="ATPase domain of HSP90 chaperone/DNA topoisomerase II/histidine kinase"/>
    <property type="match status" value="1"/>
</dbReference>
<evidence type="ECO:0000256" key="4">
    <source>
        <dbReference type="ARBA" id="ARBA00022679"/>
    </source>
</evidence>
<dbReference type="Gene3D" id="3.30.70.270">
    <property type="match status" value="1"/>
</dbReference>
<dbReference type="PANTHER" id="PTHR43047:SF72">
    <property type="entry name" value="OSMOSENSING HISTIDINE PROTEIN KINASE SLN1"/>
    <property type="match status" value="1"/>
</dbReference>
<dbReference type="SUPFAM" id="SSF55073">
    <property type="entry name" value="Nucleotide cyclase"/>
    <property type="match status" value="1"/>
</dbReference>
<keyword evidence="6" id="KW-0902">Two-component regulatory system</keyword>
<dbReference type="SUPFAM" id="SSF47384">
    <property type="entry name" value="Homodimeric domain of signal transducing histidine kinase"/>
    <property type="match status" value="1"/>
</dbReference>
<evidence type="ECO:0000256" key="6">
    <source>
        <dbReference type="ARBA" id="ARBA00023012"/>
    </source>
</evidence>
<dbReference type="Pfam" id="PF00990">
    <property type="entry name" value="GGDEF"/>
    <property type="match status" value="1"/>
</dbReference>
<gene>
    <name evidence="12" type="ORF">DWW32_06215</name>
</gene>
<dbReference type="InterPro" id="IPR029787">
    <property type="entry name" value="Nucleotide_cyclase"/>
</dbReference>
<dbReference type="InterPro" id="IPR043128">
    <property type="entry name" value="Rev_trsase/Diguanyl_cyclase"/>
</dbReference>
<dbReference type="Gene3D" id="3.40.50.2300">
    <property type="match status" value="1"/>
</dbReference>
<dbReference type="SMART" id="SM00267">
    <property type="entry name" value="GGDEF"/>
    <property type="match status" value="1"/>
</dbReference>
<keyword evidence="8" id="KW-0812">Transmembrane</keyword>
<dbReference type="PANTHER" id="PTHR43047">
    <property type="entry name" value="TWO-COMPONENT HISTIDINE PROTEIN KINASE"/>
    <property type="match status" value="1"/>
</dbReference>
<feature type="domain" description="Histidine kinase" evidence="9">
    <location>
        <begin position="668"/>
        <end position="892"/>
    </location>
</feature>
<dbReference type="InterPro" id="IPR036097">
    <property type="entry name" value="HisK_dim/P_sf"/>
</dbReference>
<dbReference type="SMART" id="SM00388">
    <property type="entry name" value="HisKA"/>
    <property type="match status" value="1"/>
</dbReference>
<proteinExistence type="predicted"/>
<dbReference type="PROSITE" id="PS50109">
    <property type="entry name" value="HIS_KIN"/>
    <property type="match status" value="1"/>
</dbReference>
<organism evidence="12 13">
    <name type="scientific">Holdemanella biformis</name>
    <dbReference type="NCBI Taxonomy" id="1735"/>
    <lineage>
        <taxon>Bacteria</taxon>
        <taxon>Bacillati</taxon>
        <taxon>Bacillota</taxon>
        <taxon>Erysipelotrichia</taxon>
        <taxon>Erysipelotrichales</taxon>
        <taxon>Erysipelotrichaceae</taxon>
        <taxon>Holdemanella</taxon>
    </lineage>
</organism>
<evidence type="ECO:0000256" key="5">
    <source>
        <dbReference type="ARBA" id="ARBA00022777"/>
    </source>
</evidence>
<dbReference type="InterPro" id="IPR005467">
    <property type="entry name" value="His_kinase_dom"/>
</dbReference>
<evidence type="ECO:0000256" key="1">
    <source>
        <dbReference type="ARBA" id="ARBA00000085"/>
    </source>
</evidence>
<evidence type="ECO:0000259" key="9">
    <source>
        <dbReference type="PROSITE" id="PS50109"/>
    </source>
</evidence>
<keyword evidence="8" id="KW-0472">Membrane</keyword>
<dbReference type="Proteomes" id="UP000265489">
    <property type="component" value="Unassembled WGS sequence"/>
</dbReference>
<dbReference type="SMART" id="SM00387">
    <property type="entry name" value="HATPase_c"/>
    <property type="match status" value="1"/>
</dbReference>
<evidence type="ECO:0000313" key="12">
    <source>
        <dbReference type="EMBL" id="RGU91828.1"/>
    </source>
</evidence>
<dbReference type="InterPro" id="IPR036890">
    <property type="entry name" value="HATPase_C_sf"/>
</dbReference>
<dbReference type="CDD" id="cd00082">
    <property type="entry name" value="HisKA"/>
    <property type="match status" value="1"/>
</dbReference>
<dbReference type="SMART" id="SM00448">
    <property type="entry name" value="REC"/>
    <property type="match status" value="1"/>
</dbReference>
<evidence type="ECO:0000259" key="10">
    <source>
        <dbReference type="PROSITE" id="PS50110"/>
    </source>
</evidence>
<dbReference type="PROSITE" id="PS50110">
    <property type="entry name" value="RESPONSE_REGULATORY"/>
    <property type="match status" value="1"/>
</dbReference>
<dbReference type="GO" id="GO:0009927">
    <property type="term" value="F:histidine phosphotransfer kinase activity"/>
    <property type="evidence" value="ECO:0007669"/>
    <property type="project" value="TreeGrafter"/>
</dbReference>
<dbReference type="AlphaFoldDB" id="A0A395W806"/>
<dbReference type="PROSITE" id="PS50887">
    <property type="entry name" value="GGDEF"/>
    <property type="match status" value="1"/>
</dbReference>
<dbReference type="InterPro" id="IPR000160">
    <property type="entry name" value="GGDEF_dom"/>
</dbReference>
<dbReference type="InterPro" id="IPR011006">
    <property type="entry name" value="CheY-like_superfamily"/>
</dbReference>
<keyword evidence="3 7" id="KW-0597">Phosphoprotein</keyword>
<dbReference type="Pfam" id="PF02518">
    <property type="entry name" value="HATPase_c"/>
    <property type="match status" value="1"/>
</dbReference>
<comment type="catalytic activity">
    <reaction evidence="1">
        <text>ATP + protein L-histidine = ADP + protein N-phospho-L-histidine.</text>
        <dbReference type="EC" id="2.7.13.3"/>
    </reaction>
</comment>
<evidence type="ECO:0000256" key="2">
    <source>
        <dbReference type="ARBA" id="ARBA00012438"/>
    </source>
</evidence>
<dbReference type="EC" id="2.7.13.3" evidence="2"/>
<dbReference type="Pfam" id="PF00512">
    <property type="entry name" value="HisKA"/>
    <property type="match status" value="1"/>
</dbReference>
<dbReference type="GeneID" id="66579304"/>
<dbReference type="Pfam" id="PF00072">
    <property type="entry name" value="Response_reg"/>
    <property type="match status" value="1"/>
</dbReference>
<dbReference type="InterPro" id="IPR001789">
    <property type="entry name" value="Sig_transdc_resp-reg_receiver"/>
</dbReference>
<dbReference type="EMBL" id="QRYQ01000009">
    <property type="protein sequence ID" value="RGU91828.1"/>
    <property type="molecule type" value="Genomic_DNA"/>
</dbReference>
<keyword evidence="4" id="KW-0808">Transferase</keyword>
<dbReference type="InterPro" id="IPR003594">
    <property type="entry name" value="HATPase_dom"/>
</dbReference>
<dbReference type="InterPro" id="IPR003661">
    <property type="entry name" value="HisK_dim/P_dom"/>
</dbReference>
<sequence>MQNKKKNRFSKIMRILMTALTSLLIVLILIIILMVSRIQGTARVVNYAGLVRGKTQRIVKLEDARMPQDDMIADVKGYIKGLRFGSEELDLVSLDDKAFQAKMEELDDYFDTLKQEIDLVRQVGYENTSIIEKSEIFFNLCDVATGLAESYSQRIATRLKQFETLTVIDIVILVFMILYELLKALRYAKANRELKSKIYLDEATGLPNKNKCEEILTLEAEQNMAICVFDLNNLRIINNQQGHERGDLYINLFAKSLRKGVDENQFVGRCGGDEFIAFFKDVSKEDVKRNLENIKKECAKCSEIPLSYAAGFAYSNDFSKLTMRELFCQADKNMYIDKNQAKIKEANHKRNLILNVIQQLKEKGFNFSDCIYCDAKADAYFTLRAGYSFFLAEDGNYSGAIEQILNELFNEDKRKDYRNVLNVDSLNKHVTKDNPIFEIPYYHQLNNTEMKGKIMAVYLDSDEYGNLHHFVLGFKMYSDTIEMDEKKQLMRYYDQLKQSILENANYIEALMNMAQSIFSVNLTQNQIDGIYDKYMQKNKKPVLPCSYETYFKQWKSNVLEDCLGSFSIVESCQNLLDRYKAGDKHVMVEYQIKMPDDRVIWVQEMILMSEETIYDSDIQDERNIVRAIILFRNTSTFHEKEDREKEKLQLAYQKVDLESKAKTDFMNRMSHDIRTPINGILGMMQIIRKNWGDMDKLDDSLNKMEVLTKHLNELVEDILNMSKLESDHMEIVNESFDLNHLVEEINDLIDAQVSIQNITYHKHMENVVHTHLIGDALQLRRILINLLTNAIKYNKSNGTIDMYVREIKSDDSKVTFEFEIKDTGIGMSEDYIENHLFTPFSQAKQDARTRYEGTGLGMSIVKGLVDKLGGNIEVKSEVGVGTQIKVVLTYQLDTSKNEKQDTSKLDLKDKRILLVEDNEINMEVAEFYLNAVHANVDKAWNGLEAVEKVKEQPNQYSLILMDIMMPKMNGDEAAKCIRKINPSIPIVAMSAQSEYSIDQTIMNDSISKPIDEQKLNHILRKYVA</sequence>
<dbReference type="NCBIfam" id="TIGR00254">
    <property type="entry name" value="GGDEF"/>
    <property type="match status" value="1"/>
</dbReference>
<evidence type="ECO:0000256" key="8">
    <source>
        <dbReference type="SAM" id="Phobius"/>
    </source>
</evidence>
<dbReference type="SUPFAM" id="SSF52172">
    <property type="entry name" value="CheY-like"/>
    <property type="match status" value="1"/>
</dbReference>
<name>A0A395W806_9FIRM</name>
<feature type="modified residue" description="4-aspartylphosphate" evidence="7">
    <location>
        <position position="962"/>
    </location>
</feature>
<evidence type="ECO:0000256" key="3">
    <source>
        <dbReference type="ARBA" id="ARBA00022553"/>
    </source>
</evidence>
<dbReference type="CDD" id="cd17546">
    <property type="entry name" value="REC_hyHK_CKI1_RcsC-like"/>
    <property type="match status" value="1"/>
</dbReference>
<accession>A0A395W806</accession>
<feature type="domain" description="GGDEF" evidence="11">
    <location>
        <begin position="222"/>
        <end position="350"/>
    </location>
</feature>
<evidence type="ECO:0000259" key="11">
    <source>
        <dbReference type="PROSITE" id="PS50887"/>
    </source>
</evidence>
<feature type="transmembrane region" description="Helical" evidence="8">
    <location>
        <begin position="12"/>
        <end position="35"/>
    </location>
</feature>
<keyword evidence="8" id="KW-1133">Transmembrane helix</keyword>
<dbReference type="CDD" id="cd01949">
    <property type="entry name" value="GGDEF"/>
    <property type="match status" value="1"/>
</dbReference>
<dbReference type="GO" id="GO:0005886">
    <property type="term" value="C:plasma membrane"/>
    <property type="evidence" value="ECO:0007669"/>
    <property type="project" value="TreeGrafter"/>
</dbReference>
<reference evidence="12 13" key="1">
    <citation type="submission" date="2018-08" db="EMBL/GenBank/DDBJ databases">
        <title>A genome reference for cultivated species of the human gut microbiota.</title>
        <authorList>
            <person name="Zou Y."/>
            <person name="Xue W."/>
            <person name="Luo G."/>
        </authorList>
    </citation>
    <scope>NUCLEOTIDE SEQUENCE [LARGE SCALE GENOMIC DNA]</scope>
    <source>
        <strain evidence="12 13">AF15-20</strain>
    </source>
</reference>
<evidence type="ECO:0000256" key="7">
    <source>
        <dbReference type="PROSITE-ProRule" id="PRU00169"/>
    </source>
</evidence>
<dbReference type="Gene3D" id="1.10.287.130">
    <property type="match status" value="1"/>
</dbReference>